<dbReference type="Proteomes" id="UP000248079">
    <property type="component" value="Unassembled WGS sequence"/>
</dbReference>
<reference evidence="1 2" key="1">
    <citation type="submission" date="2018-05" db="EMBL/GenBank/DDBJ databases">
        <title>Marinifilum breve JC075T sp. nov., a marine bacterium isolated from Yongle Blue Hole in the South China Sea.</title>
        <authorList>
            <person name="Fu T."/>
        </authorList>
    </citation>
    <scope>NUCLEOTIDE SEQUENCE [LARGE SCALE GENOMIC DNA]</scope>
    <source>
        <strain evidence="1 2">JC075</strain>
    </source>
</reference>
<organism evidence="1 2">
    <name type="scientific">Marinifilum breve</name>
    <dbReference type="NCBI Taxonomy" id="2184082"/>
    <lineage>
        <taxon>Bacteria</taxon>
        <taxon>Pseudomonadati</taxon>
        <taxon>Bacteroidota</taxon>
        <taxon>Bacteroidia</taxon>
        <taxon>Marinilabiliales</taxon>
        <taxon>Marinifilaceae</taxon>
    </lineage>
</organism>
<keyword evidence="2" id="KW-1185">Reference proteome</keyword>
<evidence type="ECO:0000313" key="2">
    <source>
        <dbReference type="Proteomes" id="UP000248079"/>
    </source>
</evidence>
<dbReference type="RefSeq" id="WP_110363968.1">
    <property type="nucleotide sequence ID" value="NZ_QFLI01000017.1"/>
</dbReference>
<dbReference type="AlphaFoldDB" id="A0A2V3ZR23"/>
<dbReference type="EMBL" id="QFLI01000017">
    <property type="protein sequence ID" value="PXX95166.1"/>
    <property type="molecule type" value="Genomic_DNA"/>
</dbReference>
<name>A0A2V3ZR23_9BACT</name>
<protein>
    <submittedName>
        <fullName evidence="1">Uncharacterized protein</fullName>
    </submittedName>
</protein>
<sequence>MYTTFNENMEKHRILLWNASADASIQPRLALYGYTPEKLQEGQKLWEQTNTYGQLQDKEKDEQKAATNKFNENWQQSISEIKRFKKLARLVFDNDPNAWNMLKLDSLNISKFADWYADTDLVYTNILEHEEWIISMQGFGYSKESITAMQSKLHNLKALQQTKQQEIGDAQQATDQKWNSYNQLKDFCYKLREIAKIEFENDPQLLEKLGILVRSNA</sequence>
<accession>A0A2V3ZR23</accession>
<gene>
    <name evidence="1" type="ORF">DF185_22570</name>
</gene>
<proteinExistence type="predicted"/>
<dbReference type="OrthoDB" id="954443at2"/>
<evidence type="ECO:0000313" key="1">
    <source>
        <dbReference type="EMBL" id="PXX95166.1"/>
    </source>
</evidence>
<comment type="caution">
    <text evidence="1">The sequence shown here is derived from an EMBL/GenBank/DDBJ whole genome shotgun (WGS) entry which is preliminary data.</text>
</comment>